<keyword evidence="15" id="KW-1185">Reference proteome</keyword>
<keyword evidence="5 10" id="KW-1278">Translocase</keyword>
<keyword evidence="10" id="KW-0874">Quinone</keyword>
<dbReference type="InterPro" id="IPR006963">
    <property type="entry name" value="Mopterin_OxRdtase_4Fe-4S_dom"/>
</dbReference>
<evidence type="ECO:0000313" key="14">
    <source>
        <dbReference type="EMBL" id="WPX98133.1"/>
    </source>
</evidence>
<dbReference type="InterPro" id="IPR000283">
    <property type="entry name" value="NADH_UbQ_OxRdtase_75kDa_su_CS"/>
</dbReference>
<dbReference type="InterPro" id="IPR036010">
    <property type="entry name" value="2Fe-2S_ferredoxin-like_sf"/>
</dbReference>
<feature type="domain" description="2Fe-2S ferredoxin-type" evidence="11">
    <location>
        <begin position="1"/>
        <end position="79"/>
    </location>
</feature>
<dbReference type="SMART" id="SM00929">
    <property type="entry name" value="NADH-G_4Fe-4S_3"/>
    <property type="match status" value="1"/>
</dbReference>
<evidence type="ECO:0000256" key="5">
    <source>
        <dbReference type="ARBA" id="ARBA00022967"/>
    </source>
</evidence>
<evidence type="ECO:0000256" key="3">
    <source>
        <dbReference type="ARBA" id="ARBA00022485"/>
    </source>
</evidence>
<dbReference type="InterPro" id="IPR054351">
    <property type="entry name" value="NADH_UbQ_OxRdtase_ferredoxin"/>
</dbReference>
<dbReference type="PROSITE" id="PS00641">
    <property type="entry name" value="COMPLEX1_75K_1"/>
    <property type="match status" value="1"/>
</dbReference>
<evidence type="ECO:0000313" key="15">
    <source>
        <dbReference type="Proteomes" id="UP001325140"/>
    </source>
</evidence>
<dbReference type="Gene3D" id="3.30.70.20">
    <property type="match status" value="1"/>
</dbReference>
<dbReference type="Pfam" id="PF22151">
    <property type="entry name" value="Fer4_NDSU1"/>
    <property type="match status" value="1"/>
</dbReference>
<dbReference type="PROSITE" id="PS51839">
    <property type="entry name" value="4FE4S_HC3"/>
    <property type="match status" value="1"/>
</dbReference>
<reference evidence="14" key="1">
    <citation type="submission" date="2022-10" db="EMBL/GenBank/DDBJ databases">
        <title>Host association and intracellularity evolved multiple times independently in the Rickettsiales.</title>
        <authorList>
            <person name="Castelli M."/>
            <person name="Nardi T."/>
            <person name="Gammuto L."/>
            <person name="Bellinzona G."/>
            <person name="Sabaneyeva E."/>
            <person name="Potekhin A."/>
            <person name="Serra V."/>
            <person name="Petroni G."/>
            <person name="Sassera D."/>
        </authorList>
    </citation>
    <scope>NUCLEOTIDE SEQUENCE [LARGE SCALE GENOMIC DNA]</scope>
    <source>
        <strain evidence="14">US_Bl 11III1</strain>
    </source>
</reference>
<dbReference type="InterPro" id="IPR006656">
    <property type="entry name" value="Mopterin_OxRdtase"/>
</dbReference>
<comment type="cofactor">
    <cofactor evidence="10">
        <name>[2Fe-2S] cluster</name>
        <dbReference type="ChEBI" id="CHEBI:190135"/>
    </cofactor>
    <text evidence="10">Binds 1 [2Fe-2S] cluster per subunit.</text>
</comment>
<comment type="similarity">
    <text evidence="2 10">Belongs to the complex I 75 kDa subunit family.</text>
</comment>
<dbReference type="PROSITE" id="PS51669">
    <property type="entry name" value="4FE4S_MOW_BIS_MGD"/>
    <property type="match status" value="1"/>
</dbReference>
<dbReference type="InterPro" id="IPR050123">
    <property type="entry name" value="Prok_molybdopt-oxidoreductase"/>
</dbReference>
<dbReference type="PROSITE" id="PS51085">
    <property type="entry name" value="2FE2S_FER_2"/>
    <property type="match status" value="1"/>
</dbReference>
<feature type="domain" description="4Fe-4S Mo/W bis-MGD-type" evidence="12">
    <location>
        <begin position="221"/>
        <end position="277"/>
    </location>
</feature>
<organism evidence="14 15">
    <name type="scientific">Candidatus Fokinia crypta</name>
    <dbReference type="NCBI Taxonomy" id="1920990"/>
    <lineage>
        <taxon>Bacteria</taxon>
        <taxon>Pseudomonadati</taxon>
        <taxon>Pseudomonadota</taxon>
        <taxon>Alphaproteobacteria</taxon>
        <taxon>Rickettsiales</taxon>
        <taxon>Candidatus Midichloriaceae</taxon>
        <taxon>Candidatus Fokinia</taxon>
    </lineage>
</organism>
<dbReference type="Pfam" id="PF00384">
    <property type="entry name" value="Molybdopterin"/>
    <property type="match status" value="1"/>
</dbReference>
<evidence type="ECO:0000259" key="12">
    <source>
        <dbReference type="PROSITE" id="PS51669"/>
    </source>
</evidence>
<protein>
    <recommendedName>
        <fullName evidence="10">NADH-quinone oxidoreductase</fullName>
        <ecNumber evidence="10">7.1.1.-</ecNumber>
    </recommendedName>
</protein>
<dbReference type="PROSITE" id="PS00642">
    <property type="entry name" value="COMPLEX1_75K_2"/>
    <property type="match status" value="1"/>
</dbReference>
<dbReference type="Gene3D" id="3.10.20.740">
    <property type="match status" value="1"/>
</dbReference>
<dbReference type="SUPFAM" id="SSF53706">
    <property type="entry name" value="Formate dehydrogenase/DMSO reductase, domains 1-3"/>
    <property type="match status" value="1"/>
</dbReference>
<evidence type="ECO:0000256" key="4">
    <source>
        <dbReference type="ARBA" id="ARBA00022723"/>
    </source>
</evidence>
<keyword evidence="8 10" id="KW-0520">NAD</keyword>
<evidence type="ECO:0000256" key="7">
    <source>
        <dbReference type="ARBA" id="ARBA00023014"/>
    </source>
</evidence>
<dbReference type="SUPFAM" id="SSF54292">
    <property type="entry name" value="2Fe-2S ferredoxin-like"/>
    <property type="match status" value="1"/>
</dbReference>
<evidence type="ECO:0000259" key="11">
    <source>
        <dbReference type="PROSITE" id="PS51085"/>
    </source>
</evidence>
<keyword evidence="4 10" id="KW-0479">Metal-binding</keyword>
<comment type="function">
    <text evidence="10">NDH-1 shuttles electrons from NADH, via FMN and iron-sulfur (Fe-S) centers, to quinones in the respiratory chain. Couples the redox reaction to proton translocation (for every two electrons transferred, four hydrogen ions are translocated across the cytoplasmic membrane), and thus conserves the redox energy in a proton gradient.</text>
</comment>
<evidence type="ECO:0000256" key="2">
    <source>
        <dbReference type="ARBA" id="ARBA00005404"/>
    </source>
</evidence>
<accession>A0ABZ0USK8</accession>
<evidence type="ECO:0000256" key="8">
    <source>
        <dbReference type="ARBA" id="ARBA00023027"/>
    </source>
</evidence>
<keyword evidence="3 10" id="KW-0004">4Fe-4S</keyword>
<dbReference type="Proteomes" id="UP001325140">
    <property type="component" value="Chromosome"/>
</dbReference>
<evidence type="ECO:0000256" key="10">
    <source>
        <dbReference type="RuleBase" id="RU003525"/>
    </source>
</evidence>
<dbReference type="PROSITE" id="PS00643">
    <property type="entry name" value="COMPLEX1_75K_3"/>
    <property type="match status" value="1"/>
</dbReference>
<dbReference type="InterPro" id="IPR010228">
    <property type="entry name" value="NADH_UbQ_OxRdtase_Gsu"/>
</dbReference>
<dbReference type="InterPro" id="IPR001041">
    <property type="entry name" value="2Fe-2S_ferredoxin-type"/>
</dbReference>
<sequence length="694" mass="79344">MSIKVYINDRLYEFGDAITIMQACEVVGIKIPKFCYHKRLSIAGNCRMCLVQIEDNQKLVASCVQVISDDMHIYTNTKLVNQARAGVLEFFLINHPLDCPICDKGGECDLQDQVFRYGKCSSRYKEEKRAVQHKDFGSFIETHMTRCIHCMRCVRFLDEVAGTGELVALGKGEDMRIDVHTVSNAICKGITSELSGNIIDLCPVGALNSAPYAYTARPWELTKIPSIDLSDAVCSNTVLHVRGHQVMRVLPRECDYINEEWLSDKARFNYDGLKYQRLVEPIWFDKIMKRRESISWDEAYDKLYVVLNESTAIVSAIVGHYSDVESIFAIKELFSHKKNWFFDCREEGSILDPSFGRASYVFNTTIQNIEDSDECLLIGTNPRLEAAILNARLRKALIHNQLKISVLGNRFEANYPYTYLGCESALLKAIYEGKHEYARRLSHAKKPMLILGSNILKHQYDGQAILYYSYKIAEKYGLIRDDWNGFNVLNTKPSRVGALDLDFTANFRGRFSDIGEMESDVDVMLRKSNVLLLFGADDINIDAISDDVFVVYIGHHADKVIRRADLVLPSPAYSEKDAMYLNLEGRLQHTCQAVPPLGVSKQEWMIVTEIAQRLKIELNFHSLEDVRAKISMKSDFLRPENMCNVLERRDIAIPKFTNFRKKELIYQVSDFYTGDQISNNSLIMIEHSNSLRNK</sequence>
<evidence type="ECO:0000256" key="9">
    <source>
        <dbReference type="ARBA" id="ARBA00047712"/>
    </source>
</evidence>
<dbReference type="PANTHER" id="PTHR43105:SF13">
    <property type="entry name" value="NADH-UBIQUINONE OXIDOREDUCTASE 75 KDA SUBUNIT, MITOCHONDRIAL"/>
    <property type="match status" value="1"/>
</dbReference>
<dbReference type="InterPro" id="IPR019574">
    <property type="entry name" value="NADH_UbQ_OxRdtase_Gsu_4Fe4S-bd"/>
</dbReference>
<dbReference type="SUPFAM" id="SSF54862">
    <property type="entry name" value="4Fe-4S ferredoxins"/>
    <property type="match status" value="1"/>
</dbReference>
<comment type="cofactor">
    <cofactor evidence="1 10">
        <name>[4Fe-4S] cluster</name>
        <dbReference type="ChEBI" id="CHEBI:49883"/>
    </cofactor>
</comment>
<dbReference type="Pfam" id="PF22117">
    <property type="entry name" value="Fer4_Nqo3"/>
    <property type="match status" value="1"/>
</dbReference>
<dbReference type="CDD" id="cd00207">
    <property type="entry name" value="fer2"/>
    <property type="match status" value="1"/>
</dbReference>
<keyword evidence="6 10" id="KW-0408">Iron</keyword>
<dbReference type="Pfam" id="PF13510">
    <property type="entry name" value="Fer2_4"/>
    <property type="match status" value="1"/>
</dbReference>
<keyword evidence="7 10" id="KW-0411">Iron-sulfur</keyword>
<comment type="catalytic activity">
    <reaction evidence="9 10">
        <text>a quinone + NADH + 5 H(+)(in) = a quinol + NAD(+) + 4 H(+)(out)</text>
        <dbReference type="Rhea" id="RHEA:57888"/>
        <dbReference type="ChEBI" id="CHEBI:15378"/>
        <dbReference type="ChEBI" id="CHEBI:24646"/>
        <dbReference type="ChEBI" id="CHEBI:57540"/>
        <dbReference type="ChEBI" id="CHEBI:57945"/>
        <dbReference type="ChEBI" id="CHEBI:132124"/>
    </reaction>
</comment>
<dbReference type="Gene3D" id="3.40.50.740">
    <property type="match status" value="1"/>
</dbReference>
<feature type="domain" description="4Fe-4S His(Cys)3-ligated-type" evidence="13">
    <location>
        <begin position="79"/>
        <end position="118"/>
    </location>
</feature>
<proteinExistence type="inferred from homology"/>
<name>A0ABZ0USK8_9RICK</name>
<dbReference type="Pfam" id="PF10588">
    <property type="entry name" value="NADH-G_4Fe-4S_3"/>
    <property type="match status" value="1"/>
</dbReference>
<gene>
    <name evidence="14" type="ORF">Fokcrypt_00669</name>
</gene>
<evidence type="ECO:0000259" key="13">
    <source>
        <dbReference type="PROSITE" id="PS51839"/>
    </source>
</evidence>
<dbReference type="PANTHER" id="PTHR43105">
    <property type="entry name" value="RESPIRATORY NITRATE REDUCTASE"/>
    <property type="match status" value="1"/>
</dbReference>
<dbReference type="RefSeq" id="WP_323722105.1">
    <property type="nucleotide sequence ID" value="NZ_CP110343.1"/>
</dbReference>
<keyword evidence="10" id="KW-0001">2Fe-2S</keyword>
<evidence type="ECO:0000256" key="6">
    <source>
        <dbReference type="ARBA" id="ARBA00023004"/>
    </source>
</evidence>
<evidence type="ECO:0000256" key="1">
    <source>
        <dbReference type="ARBA" id="ARBA00001966"/>
    </source>
</evidence>
<dbReference type="EMBL" id="CP110343">
    <property type="protein sequence ID" value="WPX98133.1"/>
    <property type="molecule type" value="Genomic_DNA"/>
</dbReference>
<dbReference type="EC" id="7.1.1.-" evidence="10"/>
<dbReference type="NCBIfam" id="TIGR01973">
    <property type="entry name" value="NuoG"/>
    <property type="match status" value="1"/>
</dbReference>